<accession>A0A351U3L8</accession>
<comment type="subcellular location">
    <subcellularLocation>
        <location evidence="1">Cytoplasm</location>
    </subcellularLocation>
</comment>
<keyword evidence="3" id="KW-0963">Cytoplasm</keyword>
<organism evidence="8 9">
    <name type="scientific">Syntrophorhabdus aromaticivorans</name>
    <dbReference type="NCBI Taxonomy" id="328301"/>
    <lineage>
        <taxon>Bacteria</taxon>
        <taxon>Pseudomonadati</taxon>
        <taxon>Thermodesulfobacteriota</taxon>
        <taxon>Syntrophorhabdia</taxon>
        <taxon>Syntrophorhabdales</taxon>
        <taxon>Syntrophorhabdaceae</taxon>
        <taxon>Syntrophorhabdus</taxon>
    </lineage>
</organism>
<name>A0A351U3L8_9BACT</name>
<keyword evidence="7" id="KW-0418">Kinase</keyword>
<comment type="caution">
    <text evidence="8">The sequence shown here is derived from an EMBL/GenBank/DDBJ whole genome shotgun (WGS) entry which is preliminary data.</text>
</comment>
<proteinExistence type="predicted"/>
<dbReference type="AlphaFoldDB" id="A0A351U3L8"/>
<dbReference type="GO" id="GO:0016020">
    <property type="term" value="C:membrane"/>
    <property type="evidence" value="ECO:0007669"/>
    <property type="project" value="InterPro"/>
</dbReference>
<keyword evidence="2" id="KW-0813">Transport</keyword>
<dbReference type="SUPFAM" id="SSF53062">
    <property type="entry name" value="PTS system fructose IIA component-like"/>
    <property type="match status" value="1"/>
</dbReference>
<dbReference type="InterPro" id="IPR004701">
    <property type="entry name" value="PTS_EIIA_man-typ"/>
</dbReference>
<keyword evidence="6" id="KW-0598">Phosphotransferase system</keyword>
<dbReference type="InterPro" id="IPR036662">
    <property type="entry name" value="PTS_EIIA_man-typ_sf"/>
</dbReference>
<evidence type="ECO:0000256" key="5">
    <source>
        <dbReference type="ARBA" id="ARBA00022679"/>
    </source>
</evidence>
<evidence type="ECO:0000256" key="4">
    <source>
        <dbReference type="ARBA" id="ARBA00022597"/>
    </source>
</evidence>
<dbReference type="GO" id="GO:0005737">
    <property type="term" value="C:cytoplasm"/>
    <property type="evidence" value="ECO:0007669"/>
    <property type="project" value="UniProtKB-SubCell"/>
</dbReference>
<dbReference type="PANTHER" id="PTHR33799:SF1">
    <property type="entry name" value="PTS SYSTEM MANNOSE-SPECIFIC EIIAB COMPONENT-RELATED"/>
    <property type="match status" value="1"/>
</dbReference>
<evidence type="ECO:0000256" key="3">
    <source>
        <dbReference type="ARBA" id="ARBA00022490"/>
    </source>
</evidence>
<dbReference type="Proteomes" id="UP000777265">
    <property type="component" value="Unassembled WGS sequence"/>
</dbReference>
<keyword evidence="5" id="KW-0808">Transferase</keyword>
<dbReference type="InterPro" id="IPR051471">
    <property type="entry name" value="Bacterial_PTS_sugar_comp"/>
</dbReference>
<keyword evidence="4 8" id="KW-0762">Sugar transport</keyword>
<dbReference type="GO" id="GO:0016301">
    <property type="term" value="F:kinase activity"/>
    <property type="evidence" value="ECO:0007669"/>
    <property type="project" value="UniProtKB-KW"/>
</dbReference>
<dbReference type="PROSITE" id="PS51096">
    <property type="entry name" value="PTS_EIIA_TYPE_4"/>
    <property type="match status" value="1"/>
</dbReference>
<dbReference type="GO" id="GO:0009401">
    <property type="term" value="P:phosphoenolpyruvate-dependent sugar phosphotransferase system"/>
    <property type="evidence" value="ECO:0007669"/>
    <property type="project" value="UniProtKB-KW"/>
</dbReference>
<dbReference type="STRING" id="909663.GCA_000512235_01321"/>
<gene>
    <name evidence="8" type="ORF">GXY80_00945</name>
</gene>
<evidence type="ECO:0000313" key="9">
    <source>
        <dbReference type="Proteomes" id="UP000777265"/>
    </source>
</evidence>
<dbReference type="InterPro" id="IPR033887">
    <property type="entry name" value="PTS_IIA_man"/>
</dbReference>
<evidence type="ECO:0000256" key="6">
    <source>
        <dbReference type="ARBA" id="ARBA00022683"/>
    </source>
</evidence>
<protein>
    <submittedName>
        <fullName evidence="8">PTS sugar transporter subunit IIA</fullName>
    </submittedName>
</protein>
<sequence>MIGLLVVAHFDLAKEMVAAVELIVGKQEQFEAVGIFPDEDIDKIRGKLIQALKVVDSGEGVIILTDMFGGTPSNISLSFLEEGKIELVSGVNLPMLIKLTTYRAGKALGELARFITEYGQKNIYLATDVLRKRKKGRRG</sequence>
<dbReference type="CDD" id="cd00006">
    <property type="entry name" value="PTS_IIA_man"/>
    <property type="match status" value="1"/>
</dbReference>
<evidence type="ECO:0000313" key="8">
    <source>
        <dbReference type="EMBL" id="NLW34037.1"/>
    </source>
</evidence>
<dbReference type="PANTHER" id="PTHR33799">
    <property type="entry name" value="PTS PERMEASE-RELATED-RELATED"/>
    <property type="match status" value="1"/>
</dbReference>
<dbReference type="Pfam" id="PF03610">
    <property type="entry name" value="EIIA-man"/>
    <property type="match status" value="1"/>
</dbReference>
<evidence type="ECO:0000256" key="2">
    <source>
        <dbReference type="ARBA" id="ARBA00022448"/>
    </source>
</evidence>
<reference evidence="8" key="1">
    <citation type="journal article" date="2020" name="Biotechnol. Biofuels">
        <title>New insights from the biogas microbiome by comprehensive genome-resolved metagenomics of nearly 1600 species originating from multiple anaerobic digesters.</title>
        <authorList>
            <person name="Campanaro S."/>
            <person name="Treu L."/>
            <person name="Rodriguez-R L.M."/>
            <person name="Kovalovszki A."/>
            <person name="Ziels R.M."/>
            <person name="Maus I."/>
            <person name="Zhu X."/>
            <person name="Kougias P.G."/>
            <person name="Basile A."/>
            <person name="Luo G."/>
            <person name="Schluter A."/>
            <person name="Konstantinidis K.T."/>
            <person name="Angelidaki I."/>
        </authorList>
    </citation>
    <scope>NUCLEOTIDE SEQUENCE</scope>
    <source>
        <strain evidence="8">AS06rmzACSIP_7</strain>
    </source>
</reference>
<dbReference type="Gene3D" id="3.40.50.510">
    <property type="entry name" value="Phosphotransferase system, mannose-type IIA component"/>
    <property type="match status" value="1"/>
</dbReference>
<evidence type="ECO:0000256" key="1">
    <source>
        <dbReference type="ARBA" id="ARBA00004496"/>
    </source>
</evidence>
<dbReference type="EMBL" id="JAAYEE010000018">
    <property type="protein sequence ID" value="NLW34037.1"/>
    <property type="molecule type" value="Genomic_DNA"/>
</dbReference>
<evidence type="ECO:0000256" key="7">
    <source>
        <dbReference type="ARBA" id="ARBA00022777"/>
    </source>
</evidence>
<reference evidence="8" key="2">
    <citation type="submission" date="2020-01" db="EMBL/GenBank/DDBJ databases">
        <authorList>
            <person name="Campanaro S."/>
        </authorList>
    </citation>
    <scope>NUCLEOTIDE SEQUENCE</scope>
    <source>
        <strain evidence="8">AS06rmzACSIP_7</strain>
    </source>
</reference>